<dbReference type="AlphaFoldDB" id="A0A8S3QC71"/>
<accession>A0A8S3QC71</accession>
<name>A0A8S3QC71_MYTED</name>
<evidence type="ECO:0000313" key="2">
    <source>
        <dbReference type="Proteomes" id="UP000683360"/>
    </source>
</evidence>
<proteinExistence type="predicted"/>
<evidence type="ECO:0000313" key="1">
    <source>
        <dbReference type="EMBL" id="CAG2192341.1"/>
    </source>
</evidence>
<dbReference type="GO" id="GO:0004784">
    <property type="term" value="F:superoxide dismutase activity"/>
    <property type="evidence" value="ECO:0007669"/>
    <property type="project" value="UniProtKB-EC"/>
</dbReference>
<reference evidence="1" key="1">
    <citation type="submission" date="2021-03" db="EMBL/GenBank/DDBJ databases">
        <authorList>
            <person name="Bekaert M."/>
        </authorList>
    </citation>
    <scope>NUCLEOTIDE SEQUENCE</scope>
</reference>
<dbReference type="Proteomes" id="UP000683360">
    <property type="component" value="Unassembled WGS sequence"/>
</dbReference>
<organism evidence="1 2">
    <name type="scientific">Mytilus edulis</name>
    <name type="common">Blue mussel</name>
    <dbReference type="NCBI Taxonomy" id="6550"/>
    <lineage>
        <taxon>Eukaryota</taxon>
        <taxon>Metazoa</taxon>
        <taxon>Spiralia</taxon>
        <taxon>Lophotrochozoa</taxon>
        <taxon>Mollusca</taxon>
        <taxon>Bivalvia</taxon>
        <taxon>Autobranchia</taxon>
        <taxon>Pteriomorphia</taxon>
        <taxon>Mytilida</taxon>
        <taxon>Mytiloidea</taxon>
        <taxon>Mytilidae</taxon>
        <taxon>Mytilinae</taxon>
        <taxon>Mytilus</taxon>
    </lineage>
</organism>
<sequence length="170" mass="19987">MEDTKLLLRFLNTTILEIENVHSVWEDASHNLLNVRKNMIKARVLTERIITEYKIILNILQTVFYIDYQNPRPAYTSYFVWFEIIYCSSKTHCCAQDEKAEVEKTFHSIEIQTSDLEDSDYAETATECQSRPNIEKLQRISNKQLEMPLKEIETVEKQGCAENTYHSEVV</sequence>
<comment type="caution">
    <text evidence="1">The sequence shown here is derived from an EMBL/GenBank/DDBJ whole genome shotgun (WGS) entry which is preliminary data.</text>
</comment>
<dbReference type="EC" id="1.15.1.1" evidence="1"/>
<keyword evidence="1" id="KW-0560">Oxidoreductase</keyword>
<keyword evidence="2" id="KW-1185">Reference proteome</keyword>
<protein>
    <submittedName>
        <fullName evidence="1">SOD2</fullName>
        <ecNumber evidence="1">1.15.1.1</ecNumber>
    </submittedName>
</protein>
<dbReference type="EMBL" id="CAJPWZ010000381">
    <property type="protein sequence ID" value="CAG2192341.1"/>
    <property type="molecule type" value="Genomic_DNA"/>
</dbReference>
<gene>
    <name evidence="1" type="ORF">MEDL_7389</name>
</gene>